<keyword evidence="8" id="KW-1185">Reference proteome</keyword>
<organism evidence="7 8">
    <name type="scientific">Streptomyces fuscus</name>
    <dbReference type="NCBI Taxonomy" id="3048495"/>
    <lineage>
        <taxon>Bacteria</taxon>
        <taxon>Bacillati</taxon>
        <taxon>Actinomycetota</taxon>
        <taxon>Actinomycetes</taxon>
        <taxon>Kitasatosporales</taxon>
        <taxon>Streptomycetaceae</taxon>
        <taxon>Streptomyces</taxon>
    </lineage>
</organism>
<evidence type="ECO:0000256" key="3">
    <source>
        <dbReference type="SAM" id="Phobius"/>
    </source>
</evidence>
<dbReference type="Pfam" id="PF21725">
    <property type="entry name" value="T7SS_signal"/>
    <property type="match status" value="1"/>
</dbReference>
<feature type="domain" description="Teneurin-like YD-shell" evidence="6">
    <location>
        <begin position="820"/>
        <end position="950"/>
    </location>
</feature>
<gene>
    <name evidence="7" type="ORF">QNN03_26545</name>
</gene>
<reference evidence="7 8" key="1">
    <citation type="submission" date="2023-05" db="EMBL/GenBank/DDBJ databases">
        <title>Streptomyces fuscus sp. nov., a brown-black pigment producing actinomyces isolated from dry sand of Sea duck farm.</title>
        <authorList>
            <person name="Xie J."/>
            <person name="Shen N."/>
        </authorList>
    </citation>
    <scope>NUCLEOTIDE SEQUENCE [LARGE SCALE GENOMIC DNA]</scope>
    <source>
        <strain evidence="7 8">GXMU-J15</strain>
    </source>
</reference>
<feature type="domain" description="Teneurin-like YD-shell" evidence="6">
    <location>
        <begin position="1103"/>
        <end position="1363"/>
    </location>
</feature>
<sequence length="1509" mass="165807">MLDLDKDPVPGDPQQVRQLAKKLHDFADDVSDALRIVKGMAGESTLAEWAGKSADVFKEDFADVPKNLKKLKKSYEMCGDALADYWPKLERAQALADRALARGREAQADLSAAKSRLAKADSWVGRATKEADKYKDDPTGSKSTDKPDEAKVRAATRDVQHAETAQSNARGDVSDAKDALDAAKKMAEDARKMRQEAARTAKSKIDEASDAGIQNRSWWEEVGDWFVDNWDTIVAVCKVVVAVVGVIAMIIGGPILGAIVLIAALVVLADTLYKYSQGRASLWDVGLAALDCIPGMKGLTTLGGLAKGLKGGMAAMAGIRGGLKGMGLALRGLGKSARSMVANGAKGAYNRLRSKIRGCGDPVDVATGEMFLAETDISLPGVLPLEFTRRVASGYRCGWWFGPSWSSTLDQRLEESGDDLVFVAEDGMLLVFRGGSPAQEQWLPESGPQWPLVRLEAGGYRLDDPLSGVSRHFAPFIDGAARITAITDRNANSITFEYDEVGTPLAIRHSGGYHLVISTEDGRVSALSLAGAAEDGSDVLIRRYQYTDGNLTEVANSSGLALTFTYDDRLRVTSWCDRNQVRYTYTYDDEDRCTFQGGDTGHLTGTFTYDGSDAAWPGCRVTTYTTAAGAVTRFVVNDNSQVVAETDPLGRTTRTVYDDHHHVLSRTDALGHTTHYTNTRVGRPTRVTLPDEGVSSLEYNELQLPTRVVQPDGAVWEYSYDDRGNRVSVTAPDGALTVFGYDGHGGLESVTDPLGVTTRVRCNRAGLRTDTISALGDRSSRTYDPFGRVSSATDPLGHTTRFRWTVEGRIAAVVGPDGSEENWTYDGEGNCTSHTGSNGARTAFEYGPFDLLTAQTGPDGGRYTFVYDESLLLTEVTNPLGLTWRYTYDQVGHLVAETDFDGRHTEYRRDTLGRLVRRVNPAGQSVDYTYDVKGQLTSKTADDANGSYAYTYAYDEAGKLVHAKGPGCDLRLARDRMGRTVAEQVNGRTLTSVYDVSGRRVERVTPSGAQARYTYDAVGRRTRLSSSGHTVDFLHDAAGQEIGRQVDGCLTFEQIWNTAGLPVKQRWTAAGRQVQRRTYGYGADRHLTSLTDVFDGLVSMDVDVMGRVESLRGESSSERYFYDAAGNITAASVPGHLGVRESEGDRHYSGTRLEHAGAVRYSYDAAGRVVERRRTRLSRKPDVWRYSWNAEDQLTRVVTPDGAVWHYVYDPLGRRIAKERRGDDGCTVTERTDFTWDGPQLTEQTAFGAGLPHPVTLTWDYDGQKPVAQTERLTDAATRQEIDSRFFAIVTDLIGTPSELVDSQGTVAWRARRTVWGATAWPRESEAYTPLRFPGQYHDQESGLHYNYHRHYDPETARYASLDPLGLTPAPNPYGYVTNPLRQFDPFGLMSCDEDTVVLYHGSRTWTGNQFSLRESDRLQRDYTPDTGIYLTDDFNRAATQYAGPDGVVVRTEVPRSFADSVLREHSGPAGRQPEYFVDTPEGVDILNAGSPQALPQRDAIIQHMMGQF</sequence>
<dbReference type="SUPFAM" id="SSF158414">
    <property type="entry name" value="HP0062-like"/>
    <property type="match status" value="1"/>
</dbReference>
<dbReference type="InterPro" id="IPR031325">
    <property type="entry name" value="RHS_repeat"/>
</dbReference>
<dbReference type="NCBIfam" id="TIGR03696">
    <property type="entry name" value="Rhs_assc_core"/>
    <property type="match status" value="1"/>
</dbReference>
<name>A0ABT7J6I4_9ACTN</name>
<dbReference type="EMBL" id="JASJUS010000029">
    <property type="protein sequence ID" value="MDL2080006.1"/>
    <property type="molecule type" value="Genomic_DNA"/>
</dbReference>
<evidence type="ECO:0000259" key="6">
    <source>
        <dbReference type="Pfam" id="PF25023"/>
    </source>
</evidence>
<keyword evidence="3" id="KW-1133">Transmembrane helix</keyword>
<dbReference type="Proteomes" id="UP001241926">
    <property type="component" value="Unassembled WGS sequence"/>
</dbReference>
<feature type="domain" description="DUF6531" evidence="4">
    <location>
        <begin position="360"/>
        <end position="432"/>
    </location>
</feature>
<feature type="region of interest" description="Disordered" evidence="2">
    <location>
        <begin position="102"/>
        <end position="178"/>
    </location>
</feature>
<feature type="compositionally biased region" description="Basic and acidic residues" evidence="2">
    <location>
        <begin position="127"/>
        <end position="161"/>
    </location>
</feature>
<keyword evidence="3" id="KW-0812">Transmembrane</keyword>
<dbReference type="RefSeq" id="WP_285435497.1">
    <property type="nucleotide sequence ID" value="NZ_JASJUS010000029.1"/>
</dbReference>
<dbReference type="Gene3D" id="1.10.287.1060">
    <property type="entry name" value="ESAT-6-like"/>
    <property type="match status" value="1"/>
</dbReference>
<dbReference type="InterPro" id="IPR049082">
    <property type="entry name" value="T7SS_signal"/>
</dbReference>
<dbReference type="InterPro" id="IPR050708">
    <property type="entry name" value="T6SS_VgrG/RHS"/>
</dbReference>
<dbReference type="InterPro" id="IPR056823">
    <property type="entry name" value="TEN-like_YD-shell"/>
</dbReference>
<comment type="caution">
    <text evidence="7">The sequence shown here is derived from an EMBL/GenBank/DDBJ whole genome shotgun (WGS) entry which is preliminary data.</text>
</comment>
<evidence type="ECO:0000313" key="7">
    <source>
        <dbReference type="EMBL" id="MDL2080006.1"/>
    </source>
</evidence>
<evidence type="ECO:0000256" key="1">
    <source>
        <dbReference type="ARBA" id="ARBA00022737"/>
    </source>
</evidence>
<dbReference type="Pfam" id="PF25023">
    <property type="entry name" value="TEN_YD-shell"/>
    <property type="match status" value="2"/>
</dbReference>
<feature type="domain" description="Putative T7SS secretion signal" evidence="5">
    <location>
        <begin position="7"/>
        <end position="210"/>
    </location>
</feature>
<dbReference type="InterPro" id="IPR022385">
    <property type="entry name" value="Rhs_assc_core"/>
</dbReference>
<keyword evidence="3" id="KW-0472">Membrane</keyword>
<dbReference type="Gene3D" id="2.180.10.10">
    <property type="entry name" value="RHS repeat-associated core"/>
    <property type="match status" value="3"/>
</dbReference>
<keyword evidence="1" id="KW-0677">Repeat</keyword>
<evidence type="ECO:0000256" key="2">
    <source>
        <dbReference type="SAM" id="MobiDB-lite"/>
    </source>
</evidence>
<proteinExistence type="predicted"/>
<dbReference type="PRINTS" id="PR00394">
    <property type="entry name" value="RHSPROTEIN"/>
</dbReference>
<dbReference type="Pfam" id="PF05593">
    <property type="entry name" value="RHS_repeat"/>
    <property type="match status" value="4"/>
</dbReference>
<feature type="transmembrane region" description="Helical" evidence="3">
    <location>
        <begin position="239"/>
        <end position="269"/>
    </location>
</feature>
<dbReference type="NCBIfam" id="TIGR01643">
    <property type="entry name" value="YD_repeat_2x"/>
    <property type="match status" value="9"/>
</dbReference>
<dbReference type="InterPro" id="IPR006530">
    <property type="entry name" value="YD"/>
</dbReference>
<dbReference type="InterPro" id="IPR045351">
    <property type="entry name" value="DUF6531"/>
</dbReference>
<protein>
    <submittedName>
        <fullName evidence="7">DUF6531 domain-containing protein</fullName>
    </submittedName>
</protein>
<evidence type="ECO:0000313" key="8">
    <source>
        <dbReference type="Proteomes" id="UP001241926"/>
    </source>
</evidence>
<dbReference type="InterPro" id="IPR029013">
    <property type="entry name" value="HP0062-like_sf"/>
</dbReference>
<evidence type="ECO:0000259" key="5">
    <source>
        <dbReference type="Pfam" id="PF21725"/>
    </source>
</evidence>
<accession>A0ABT7J6I4</accession>
<dbReference type="PANTHER" id="PTHR32305:SF15">
    <property type="entry name" value="PROTEIN RHSA-RELATED"/>
    <property type="match status" value="1"/>
</dbReference>
<dbReference type="PANTHER" id="PTHR32305">
    <property type="match status" value="1"/>
</dbReference>
<evidence type="ECO:0000259" key="4">
    <source>
        <dbReference type="Pfam" id="PF20148"/>
    </source>
</evidence>
<dbReference type="Pfam" id="PF20148">
    <property type="entry name" value="DUF6531"/>
    <property type="match status" value="1"/>
</dbReference>